<evidence type="ECO:0000313" key="5">
    <source>
        <dbReference type="Proteomes" id="UP001249851"/>
    </source>
</evidence>
<evidence type="ECO:0000256" key="1">
    <source>
        <dbReference type="PROSITE-ProRule" id="PRU00285"/>
    </source>
</evidence>
<dbReference type="InterPro" id="IPR008978">
    <property type="entry name" value="HSP20-like_chaperone"/>
</dbReference>
<dbReference type="CDD" id="cd06526">
    <property type="entry name" value="metazoan_ACD"/>
    <property type="match status" value="1"/>
</dbReference>
<dbReference type="GO" id="GO:0005737">
    <property type="term" value="C:cytoplasm"/>
    <property type="evidence" value="ECO:0007669"/>
    <property type="project" value="TreeGrafter"/>
</dbReference>
<evidence type="ECO:0000259" key="3">
    <source>
        <dbReference type="PROSITE" id="PS01031"/>
    </source>
</evidence>
<evidence type="ECO:0000313" key="4">
    <source>
        <dbReference type="EMBL" id="KAK2567693.1"/>
    </source>
</evidence>
<dbReference type="PROSITE" id="PS01031">
    <property type="entry name" value="SHSP"/>
    <property type="match status" value="1"/>
</dbReference>
<gene>
    <name evidence="4" type="ORF">P5673_008549</name>
</gene>
<dbReference type="Gene3D" id="2.60.40.790">
    <property type="match status" value="1"/>
</dbReference>
<keyword evidence="4" id="KW-0346">Stress response</keyword>
<dbReference type="Proteomes" id="UP001249851">
    <property type="component" value="Unassembled WGS sequence"/>
</dbReference>
<dbReference type="InterPro" id="IPR001436">
    <property type="entry name" value="Alpha-crystallin/sHSP_animal"/>
</dbReference>
<reference evidence="4" key="1">
    <citation type="journal article" date="2023" name="G3 (Bethesda)">
        <title>Whole genome assembly and annotation of the endangered Caribbean coral Acropora cervicornis.</title>
        <authorList>
            <person name="Selwyn J.D."/>
            <person name="Vollmer S.V."/>
        </authorList>
    </citation>
    <scope>NUCLEOTIDE SEQUENCE</scope>
    <source>
        <strain evidence="4">K2</strain>
    </source>
</reference>
<dbReference type="InterPro" id="IPR002068">
    <property type="entry name" value="A-crystallin/Hsp20_dom"/>
</dbReference>
<dbReference type="GO" id="GO:0042026">
    <property type="term" value="P:protein refolding"/>
    <property type="evidence" value="ECO:0007669"/>
    <property type="project" value="TreeGrafter"/>
</dbReference>
<dbReference type="AlphaFoldDB" id="A0AAD9VAU1"/>
<organism evidence="4 5">
    <name type="scientific">Acropora cervicornis</name>
    <name type="common">Staghorn coral</name>
    <dbReference type="NCBI Taxonomy" id="6130"/>
    <lineage>
        <taxon>Eukaryota</taxon>
        <taxon>Metazoa</taxon>
        <taxon>Cnidaria</taxon>
        <taxon>Anthozoa</taxon>
        <taxon>Hexacorallia</taxon>
        <taxon>Scleractinia</taxon>
        <taxon>Astrocoeniina</taxon>
        <taxon>Acroporidae</taxon>
        <taxon>Acropora</taxon>
    </lineage>
</organism>
<dbReference type="Pfam" id="PF00011">
    <property type="entry name" value="HSP20"/>
    <property type="match status" value="1"/>
</dbReference>
<dbReference type="GO" id="GO:0009408">
    <property type="term" value="P:response to heat"/>
    <property type="evidence" value="ECO:0007669"/>
    <property type="project" value="TreeGrafter"/>
</dbReference>
<evidence type="ECO:0000256" key="2">
    <source>
        <dbReference type="RuleBase" id="RU003616"/>
    </source>
</evidence>
<name>A0AAD9VAU1_ACRCE</name>
<reference evidence="4" key="2">
    <citation type="journal article" date="2023" name="Science">
        <title>Genomic signatures of disease resistance in endangered staghorn corals.</title>
        <authorList>
            <person name="Vollmer S.V."/>
            <person name="Selwyn J.D."/>
            <person name="Despard B.A."/>
            <person name="Roesel C.L."/>
        </authorList>
    </citation>
    <scope>NUCLEOTIDE SEQUENCE</scope>
    <source>
        <strain evidence="4">K2</strain>
    </source>
</reference>
<dbReference type="GO" id="GO:0051082">
    <property type="term" value="F:unfolded protein binding"/>
    <property type="evidence" value="ECO:0007669"/>
    <property type="project" value="TreeGrafter"/>
</dbReference>
<dbReference type="PRINTS" id="PR00299">
    <property type="entry name" value="ACRYSTALLIN"/>
</dbReference>
<dbReference type="PANTHER" id="PTHR45640">
    <property type="entry name" value="HEAT SHOCK PROTEIN HSP-12.2-RELATED"/>
    <property type="match status" value="1"/>
</dbReference>
<dbReference type="EMBL" id="JARQWQ010000014">
    <property type="protein sequence ID" value="KAK2567693.1"/>
    <property type="molecule type" value="Genomic_DNA"/>
</dbReference>
<dbReference type="GO" id="GO:0005634">
    <property type="term" value="C:nucleus"/>
    <property type="evidence" value="ECO:0007669"/>
    <property type="project" value="TreeGrafter"/>
</dbReference>
<feature type="domain" description="SHSP" evidence="3">
    <location>
        <begin position="91"/>
        <end position="200"/>
    </location>
</feature>
<accession>A0AAD9VAU1</accession>
<keyword evidence="5" id="KW-1185">Reference proteome</keyword>
<protein>
    <submittedName>
        <fullName evidence="4">Heat shock protein hsp-16.2</fullName>
    </submittedName>
</protein>
<dbReference type="PANTHER" id="PTHR45640:SF26">
    <property type="entry name" value="RE23625P"/>
    <property type="match status" value="1"/>
</dbReference>
<sequence length="201" mass="23186">MLQQLPLLHQIVITEGLAAMSLFPKFRMLFPAIRSMRHTPELWHDSFHPSLWESFRSPWYMKPWASSNYVYFEFSETGKGKTKDEGQNVKEGTTGMQEKLHEDLKEDSESFKVSFNVSSFKPEEITVHSEDGELVVKGNQEVESNEGYSTRHFIRTYALPNNVDHGSFTSRLSKEGILSIEAKKLQKHDAEGNFIKIEIEN</sequence>
<comment type="caution">
    <text evidence="4">The sequence shown here is derived from an EMBL/GenBank/DDBJ whole genome shotgun (WGS) entry which is preliminary data.</text>
</comment>
<dbReference type="SUPFAM" id="SSF49764">
    <property type="entry name" value="HSP20-like chaperones"/>
    <property type="match status" value="1"/>
</dbReference>
<comment type="similarity">
    <text evidence="1 2">Belongs to the small heat shock protein (HSP20) family.</text>
</comment>
<proteinExistence type="inferred from homology"/>